<feature type="active site" evidence="7">
    <location>
        <position position="287"/>
    </location>
</feature>
<comment type="catalytic activity">
    <reaction evidence="6 9">
        <text>L-glutamate 5-semialdehyde + NAD(+) + H2O = L-glutamate + NADH + 2 H(+)</text>
        <dbReference type="Rhea" id="RHEA:30235"/>
        <dbReference type="ChEBI" id="CHEBI:15377"/>
        <dbReference type="ChEBI" id="CHEBI:15378"/>
        <dbReference type="ChEBI" id="CHEBI:29985"/>
        <dbReference type="ChEBI" id="CHEBI:57540"/>
        <dbReference type="ChEBI" id="CHEBI:57945"/>
        <dbReference type="ChEBI" id="CHEBI:58066"/>
        <dbReference type="EC" id="1.2.1.88"/>
    </reaction>
</comment>
<dbReference type="UniPathway" id="UPA00261">
    <property type="reaction ID" value="UER00374"/>
</dbReference>
<comment type="pathway">
    <text evidence="1 9">Amino-acid degradation; L-proline degradation into L-glutamate; L-glutamate from L-proline: step 2/2.</text>
</comment>
<dbReference type="FunFam" id="3.40.309.10:FF:000005">
    <property type="entry name" value="1-pyrroline-5-carboxylate dehydrogenase 1"/>
    <property type="match status" value="1"/>
</dbReference>
<keyword evidence="13" id="KW-1185">Reference proteome</keyword>
<keyword evidence="3 8" id="KW-0560">Oxidoreductase</keyword>
<dbReference type="EMBL" id="ACYE01000295">
    <property type="protein sequence ID" value="EFE39734.1"/>
    <property type="molecule type" value="Genomic_DNA"/>
</dbReference>
<proteinExistence type="inferred from homology"/>
<dbReference type="PROSITE" id="PS00687">
    <property type="entry name" value="ALDEHYDE_DEHYDR_GLU"/>
    <property type="match status" value="1"/>
</dbReference>
<dbReference type="SUPFAM" id="SSF53720">
    <property type="entry name" value="ALDH-like"/>
    <property type="match status" value="1"/>
</dbReference>
<feature type="non-terminal residue" evidence="12">
    <location>
        <position position="1"/>
    </location>
</feature>
<evidence type="ECO:0000313" key="12">
    <source>
        <dbReference type="EMBL" id="EFE39734.1"/>
    </source>
</evidence>
<evidence type="ECO:0000256" key="4">
    <source>
        <dbReference type="ARBA" id="ARBA00023027"/>
    </source>
</evidence>
<dbReference type="InterPro" id="IPR016162">
    <property type="entry name" value="Ald_DH_N"/>
</dbReference>
<keyword evidence="5 9" id="KW-0642">Proline metabolism</keyword>
<evidence type="ECO:0000256" key="9">
    <source>
        <dbReference type="RuleBase" id="RU366016"/>
    </source>
</evidence>
<dbReference type="PROSITE" id="PS00070">
    <property type="entry name" value="ALDEHYDE_DEHYDR_CYS"/>
    <property type="match status" value="1"/>
</dbReference>
<dbReference type="InterPro" id="IPR016161">
    <property type="entry name" value="Ald_DH/histidinol_DH"/>
</dbReference>
<evidence type="ECO:0000259" key="11">
    <source>
        <dbReference type="Pfam" id="PF00171"/>
    </source>
</evidence>
<comment type="caution">
    <text evidence="12">The sequence shown here is derived from an EMBL/GenBank/DDBJ whole genome shotgun (WGS) entry which is preliminary data.</text>
</comment>
<dbReference type="GO" id="GO:0003842">
    <property type="term" value="F:L-glutamate gamma-semialdehyde dehydrogenase activity"/>
    <property type="evidence" value="ECO:0007669"/>
    <property type="project" value="UniProtKB-UniRule"/>
</dbReference>
<reference evidence="13" key="1">
    <citation type="journal article" date="2011" name="Genome Biol.">
        <title>Comparative and functional genomics provide insights into the pathogenicity of dermatophytic fungi.</title>
        <authorList>
            <person name="Burmester A."/>
            <person name="Shelest E."/>
            <person name="Gloeckner G."/>
            <person name="Heddergott C."/>
            <person name="Schindler S."/>
            <person name="Staib P."/>
            <person name="Heidel A."/>
            <person name="Felder M."/>
            <person name="Petzold A."/>
            <person name="Szafranski K."/>
            <person name="Feuermann M."/>
            <person name="Pedruzzi I."/>
            <person name="Priebe S."/>
            <person name="Groth M."/>
            <person name="Winkler R."/>
            <person name="Li W."/>
            <person name="Kniemeyer O."/>
            <person name="Schroeckh V."/>
            <person name="Hertweck C."/>
            <person name="Hube B."/>
            <person name="White T.C."/>
            <person name="Platzer M."/>
            <person name="Guthke R."/>
            <person name="Heitman J."/>
            <person name="Woestemeyer J."/>
            <person name="Zipfel P.F."/>
            <person name="Monod M."/>
            <person name="Brakhage A.A."/>
        </authorList>
    </citation>
    <scope>NUCLEOTIDE SEQUENCE [LARGE SCALE GENOMIC DNA]</scope>
    <source>
        <strain evidence="13">HKI 0517</strain>
    </source>
</reference>
<comment type="similarity">
    <text evidence="2 8">Belongs to the aldehyde dehydrogenase family.</text>
</comment>
<evidence type="ECO:0000256" key="8">
    <source>
        <dbReference type="RuleBase" id="RU003345"/>
    </source>
</evidence>
<dbReference type="InterPro" id="IPR016160">
    <property type="entry name" value="Ald_DH_CS_CYS"/>
</dbReference>
<dbReference type="OrthoDB" id="5322683at2759"/>
<dbReference type="EC" id="1.2.1.88" evidence="9"/>
<accession>D4DEH8</accession>
<dbReference type="AlphaFoldDB" id="D4DEH8"/>
<dbReference type="Proteomes" id="UP000008383">
    <property type="component" value="Unassembled WGS sequence"/>
</dbReference>
<dbReference type="InterPro" id="IPR005931">
    <property type="entry name" value="P5CDH/ALDH4A1"/>
</dbReference>
<protein>
    <recommendedName>
        <fullName evidence="9 10">Multifunctional fusion protein</fullName>
    </recommendedName>
    <domain>
        <recommendedName>
            <fullName evidence="10">Delta-1-pyrroline-5-carboxylate dehydrogenase</fullName>
            <shortName evidence="10">P5C dehydrogenase</shortName>
        </recommendedName>
        <alternativeName>
            <fullName evidence="9">L-glutamate gamma-semialdehyde dehydrogenase</fullName>
        </alternativeName>
    </domain>
    <domain>
        <recommendedName>
            <fullName evidence="9">L-glutamate gamma-semialdehyde dehydrogenase</fullName>
            <ecNumber evidence="9">1.2.1.88</ecNumber>
        </recommendedName>
    </domain>
</protein>
<gene>
    <name evidence="12" type="ORF">TRV_05545</name>
</gene>
<dbReference type="Pfam" id="PF00171">
    <property type="entry name" value="Aldedh"/>
    <property type="match status" value="1"/>
</dbReference>
<dbReference type="FunFam" id="3.40.605.10:FF:000006">
    <property type="entry name" value="1-pyrroline-5-carboxylate dehydrogenase"/>
    <property type="match status" value="1"/>
</dbReference>
<evidence type="ECO:0000256" key="5">
    <source>
        <dbReference type="ARBA" id="ARBA00023062"/>
    </source>
</evidence>
<dbReference type="KEGG" id="tve:TRV_05545"/>
<dbReference type="PANTHER" id="PTHR42862:SF1">
    <property type="entry name" value="DELTA-1-PYRROLINE-5-CARBOXYLATE DEHYDROGENASE 2, ISOFORM A-RELATED"/>
    <property type="match status" value="1"/>
</dbReference>
<dbReference type="GO" id="GO:0010133">
    <property type="term" value="P:L-proline catabolic process to L-glutamate"/>
    <property type="evidence" value="ECO:0007669"/>
    <property type="project" value="UniProtKB-UniRule"/>
</dbReference>
<dbReference type="RefSeq" id="XP_003020352.1">
    <property type="nucleotide sequence ID" value="XM_003020306.1"/>
</dbReference>
<name>D4DEH8_TRIVH</name>
<dbReference type="InterPro" id="IPR015590">
    <property type="entry name" value="Aldehyde_DH_dom"/>
</dbReference>
<dbReference type="InterPro" id="IPR016163">
    <property type="entry name" value="Ald_DH_C"/>
</dbReference>
<dbReference type="InterPro" id="IPR050485">
    <property type="entry name" value="Proline_metab_enzyme"/>
</dbReference>
<evidence type="ECO:0000313" key="13">
    <source>
        <dbReference type="Proteomes" id="UP000008383"/>
    </source>
</evidence>
<dbReference type="Gene3D" id="3.40.309.10">
    <property type="entry name" value="Aldehyde Dehydrogenase, Chain A, domain 2"/>
    <property type="match status" value="1"/>
</dbReference>
<dbReference type="PANTHER" id="PTHR42862">
    <property type="entry name" value="DELTA-1-PYRROLINE-5-CARBOXYLATE DEHYDROGENASE 1, ISOFORM A-RELATED"/>
    <property type="match status" value="1"/>
</dbReference>
<dbReference type="HOGENOM" id="CLU_005391_4_1_1"/>
<dbReference type="GO" id="GO:0005759">
    <property type="term" value="C:mitochondrial matrix"/>
    <property type="evidence" value="ECO:0007669"/>
    <property type="project" value="TreeGrafter"/>
</dbReference>
<dbReference type="InterPro" id="IPR029510">
    <property type="entry name" value="Ald_DH_CS_GLU"/>
</dbReference>
<evidence type="ECO:0000256" key="3">
    <source>
        <dbReference type="ARBA" id="ARBA00023002"/>
    </source>
</evidence>
<dbReference type="Gene3D" id="3.40.605.10">
    <property type="entry name" value="Aldehyde Dehydrogenase, Chain A, domain 1"/>
    <property type="match status" value="1"/>
</dbReference>
<keyword evidence="4 9" id="KW-0520">NAD</keyword>
<feature type="domain" description="Aldehyde dehydrogenase" evidence="11">
    <location>
        <begin position="46"/>
        <end position="513"/>
    </location>
</feature>
<evidence type="ECO:0000256" key="2">
    <source>
        <dbReference type="ARBA" id="ARBA00009986"/>
    </source>
</evidence>
<evidence type="ECO:0000256" key="7">
    <source>
        <dbReference type="PROSITE-ProRule" id="PRU10007"/>
    </source>
</evidence>
<organism evidence="12 13">
    <name type="scientific">Trichophyton verrucosum (strain HKI 0517)</name>
    <dbReference type="NCBI Taxonomy" id="663202"/>
    <lineage>
        <taxon>Eukaryota</taxon>
        <taxon>Fungi</taxon>
        <taxon>Dikarya</taxon>
        <taxon>Ascomycota</taxon>
        <taxon>Pezizomycotina</taxon>
        <taxon>Eurotiomycetes</taxon>
        <taxon>Eurotiomycetidae</taxon>
        <taxon>Onygenales</taxon>
        <taxon>Arthrodermataceae</taxon>
        <taxon>Trichophyton</taxon>
    </lineage>
</organism>
<dbReference type="GeneID" id="9584102"/>
<evidence type="ECO:0000256" key="10">
    <source>
        <dbReference type="RuleBase" id="RU366030"/>
    </source>
</evidence>
<evidence type="ECO:0000256" key="6">
    <source>
        <dbReference type="ARBA" id="ARBA00048142"/>
    </source>
</evidence>
<dbReference type="NCBIfam" id="TIGR01236">
    <property type="entry name" value="D1pyr5carbox1"/>
    <property type="match status" value="1"/>
</dbReference>
<sequence length="665" mass="73392">KHYAKGSPDREQLACALEQFKKSAPLEVPVMIGGKAITTSPIQTQQNPSDHAVCVAKYHTASDEDIKAAIDNALEAKKKWEAMPFSDRASIFLKAADLVGTKYRYEMMAATMLGQGKNAWQAEIDAAAELCDFLSQFTTPPESGSKYPYYQNIMQIHSLTTYCSRVEYRPLEGFVYAISPFNFSAIGGNLPAAPALMGNVVLWKPSPFAIASNYLIYNILAEAGLPAGVIQFVPGDAERITSLVLDNKHFSSLHFTGSTAVFRSLYGKIAQGVADGKYRSYPRIVGETGGKNFHLLHPSADTDNAAIHTVRGAFEFQGQKCSACSRAYVPQSKWESFRNKLVEETEKLKIGPPEDFTNFIGPVIHEASFKKLAKVIDDAKNDKELTLLAGGKYDCSKGYFIHPTIYSTTNPEHHLLNTELFGPVLVILVYPDEAADAFEKICETIDNTGAYGLTGAVFSQDRAAVHYAENALRGTAGNFYINCKCTGAVVGQQPFGGARASGTNDKAGSAALMGRFVNDAMEYDKLINYNTTLCPYDRASMLNVFVNQNLKDKGTYEMLSRIGVSFALFYLRSGYKKHAQYLPRQREGKVNEDLEELKGKCFFIIVSPKTKEKGAKLKKYWVVEGISNSQLIMFCYHSVTNTDLPQNEHAGWGIIKQTREQRVGA</sequence>
<evidence type="ECO:0000256" key="1">
    <source>
        <dbReference type="ARBA" id="ARBA00004786"/>
    </source>
</evidence>